<evidence type="ECO:0000256" key="1">
    <source>
        <dbReference type="ARBA" id="ARBA00010954"/>
    </source>
</evidence>
<feature type="region of interest" description="Disordered" evidence="2">
    <location>
        <begin position="110"/>
        <end position="153"/>
    </location>
</feature>
<reference evidence="3 4" key="1">
    <citation type="submission" date="2016-03" db="EMBL/GenBank/DDBJ databases">
        <title>Comparative genomics of Pseudogymnoascus destructans, the fungus causing white-nose syndrome of bats.</title>
        <authorList>
            <person name="Palmer J.M."/>
            <person name="Drees K.P."/>
            <person name="Foster J.T."/>
            <person name="Lindner D.L."/>
        </authorList>
    </citation>
    <scope>NUCLEOTIDE SEQUENCE [LARGE SCALE GENOMIC DNA]</scope>
    <source>
        <strain evidence="3 4">UAMH 10579</strain>
    </source>
</reference>
<sequence length="651" mass="73359">MHMDWKDTMETPDGNGQEQGSDMVTDHTSSDTKKATTGVKKPKSTLQNPASPREGHEDRKPGTVIWESHYGVGRYGLQDPRMTAGSGAQGSKVKERERQTLAKVDVVQNEAPFSNTRPTPLGGEQSPTTTTLSVPKGSKAADDSGESQLGPPITTETFAELEISLVISNPKFRHDFNFGCEIPYVPKQRKHKSDEFWRALRLQLSEFWSDREAFIAKHPGNAWSLPILLKAIGDMLAALLPQRYNSVIRETLDVDLLMQQLTRGEFNMEQLADWFSRTLRKHCAPMRDGAVFRMAEQLTSGFRRGDVESLVDGLVVLLTTIESMRLDVTNHQINHLTLIQNFVTFQQTKILKIIPTGDIDIYRSYAWFDAYRIPDEITALCHEGGSWKFFRAFVDLLRHSNREAPIPDTLQLDNGRIADLRMKLLSAVNMHMCMHLLNVVDETVIPPKIPVSDGHAYAPSQVESDSSTIESNRRLAHVRSTLHAIVDDYSNPDIDPSPTPTSSPLNFDPWKVAAPALALEILRKANRSLSNPYFETSFVDALSNPSNQDFRESERAIFEELGELVQYYVDAWQPLDMVALYKVAPVCPRGCKIHGKPKEFEPVEEIARLIAYLGILHWNVWGNIVYLVNPHEHPNHSSRIDWDTVELTNGS</sequence>
<dbReference type="InterPro" id="IPR008862">
    <property type="entry name" value="Tcp11"/>
</dbReference>
<protein>
    <submittedName>
        <fullName evidence="3">Uncharacterized protein</fullName>
    </submittedName>
</protein>
<accession>A0A1B8GGC0</accession>
<name>A0A1B8GGC0_9PEZI</name>
<proteinExistence type="inferred from homology"/>
<dbReference type="GeneID" id="28839697"/>
<evidence type="ECO:0000256" key="2">
    <source>
        <dbReference type="SAM" id="MobiDB-lite"/>
    </source>
</evidence>
<keyword evidence="4" id="KW-1185">Reference proteome</keyword>
<reference evidence="4" key="2">
    <citation type="journal article" date="2018" name="Nat. Commun.">
        <title>Extreme sensitivity to ultraviolet light in the fungal pathogen causing white-nose syndrome of bats.</title>
        <authorList>
            <person name="Palmer J.M."/>
            <person name="Drees K.P."/>
            <person name="Foster J.T."/>
            <person name="Lindner D.L."/>
        </authorList>
    </citation>
    <scope>NUCLEOTIDE SEQUENCE [LARGE SCALE GENOMIC DNA]</scope>
    <source>
        <strain evidence="4">UAMH 10579</strain>
    </source>
</reference>
<dbReference type="RefSeq" id="XP_018128604.2">
    <property type="nucleotide sequence ID" value="XM_018275763.2"/>
</dbReference>
<dbReference type="Proteomes" id="UP000091956">
    <property type="component" value="Unassembled WGS sequence"/>
</dbReference>
<dbReference type="AlphaFoldDB" id="A0A1B8GGC0"/>
<organism evidence="3 4">
    <name type="scientific">Pseudogymnoascus verrucosus</name>
    <dbReference type="NCBI Taxonomy" id="342668"/>
    <lineage>
        <taxon>Eukaryota</taxon>
        <taxon>Fungi</taxon>
        <taxon>Dikarya</taxon>
        <taxon>Ascomycota</taxon>
        <taxon>Pezizomycotina</taxon>
        <taxon>Leotiomycetes</taxon>
        <taxon>Thelebolales</taxon>
        <taxon>Thelebolaceae</taxon>
        <taxon>Pseudogymnoascus</taxon>
    </lineage>
</organism>
<dbReference type="Pfam" id="PF05794">
    <property type="entry name" value="Tcp11"/>
    <property type="match status" value="1"/>
</dbReference>
<dbReference type="EMBL" id="KV460240">
    <property type="protein sequence ID" value="OBT94871.2"/>
    <property type="molecule type" value="Genomic_DNA"/>
</dbReference>
<feature type="region of interest" description="Disordered" evidence="2">
    <location>
        <begin position="1"/>
        <end position="96"/>
    </location>
</feature>
<comment type="similarity">
    <text evidence="1">Belongs to the TCP11 family.</text>
</comment>
<dbReference type="STRING" id="342668.A0A1B8GGC0"/>
<gene>
    <name evidence="3" type="ORF">VE01_06311</name>
</gene>
<dbReference type="PANTHER" id="PTHR12832">
    <property type="entry name" value="TESTIS-SPECIFIC PROTEIN PBS13 T-COMPLEX 11"/>
    <property type="match status" value="1"/>
</dbReference>
<evidence type="ECO:0000313" key="3">
    <source>
        <dbReference type="EMBL" id="OBT94871.2"/>
    </source>
</evidence>
<feature type="compositionally biased region" description="Basic and acidic residues" evidence="2">
    <location>
        <begin position="24"/>
        <end position="34"/>
    </location>
</feature>
<dbReference type="GO" id="GO:0010737">
    <property type="term" value="P:protein kinase A signaling"/>
    <property type="evidence" value="ECO:0007669"/>
    <property type="project" value="TreeGrafter"/>
</dbReference>
<dbReference type="PANTHER" id="PTHR12832:SF11">
    <property type="entry name" value="LD23868P"/>
    <property type="match status" value="1"/>
</dbReference>
<evidence type="ECO:0000313" key="4">
    <source>
        <dbReference type="Proteomes" id="UP000091956"/>
    </source>
</evidence>